<dbReference type="Gene3D" id="1.20.5.3310">
    <property type="match status" value="1"/>
</dbReference>
<evidence type="ECO:0000256" key="10">
    <source>
        <dbReference type="SAM" id="MobiDB-lite"/>
    </source>
</evidence>
<dbReference type="InterPro" id="IPR018448">
    <property type="entry name" value="TatB"/>
</dbReference>
<proteinExistence type="inferred from homology"/>
<dbReference type="STRING" id="498211.CJA_0742"/>
<comment type="subunit">
    <text evidence="9">The Tat system comprises two distinct complexes: a TatABC complex, containing multiple copies of TatA, TatB and TatC subunits, and a separate TatA complex, containing only TatA subunits. Substrates initially bind to the TatABC complex, which probably triggers association of the separate TatA complex to form the active translocon.</text>
</comment>
<keyword evidence="2 9" id="KW-0813">Transport</keyword>
<dbReference type="HAMAP" id="MF_00237">
    <property type="entry name" value="TatB"/>
    <property type="match status" value="1"/>
</dbReference>
<protein>
    <recommendedName>
        <fullName evidence="9">Sec-independent protein translocase protein TatB</fullName>
    </recommendedName>
</protein>
<feature type="compositionally biased region" description="Low complexity" evidence="10">
    <location>
        <begin position="81"/>
        <end position="93"/>
    </location>
</feature>
<dbReference type="PANTHER" id="PTHR33162:SF1">
    <property type="entry name" value="SEC-INDEPENDENT PROTEIN TRANSLOCASE PROTEIN TATA, CHLOROPLASTIC"/>
    <property type="match status" value="1"/>
</dbReference>
<dbReference type="PANTHER" id="PTHR33162">
    <property type="entry name" value="SEC-INDEPENDENT PROTEIN TRANSLOCASE PROTEIN TATA, CHLOROPLASTIC"/>
    <property type="match status" value="1"/>
</dbReference>
<evidence type="ECO:0000313" key="11">
    <source>
        <dbReference type="EMBL" id="ACE83822.1"/>
    </source>
</evidence>
<evidence type="ECO:0000313" key="12">
    <source>
        <dbReference type="Proteomes" id="UP000001036"/>
    </source>
</evidence>
<organism evidence="11 12">
    <name type="scientific">Cellvibrio japonicus (strain Ueda107)</name>
    <name type="common">Pseudomonas fluorescens subsp. cellulosa</name>
    <dbReference type="NCBI Taxonomy" id="498211"/>
    <lineage>
        <taxon>Bacteria</taxon>
        <taxon>Pseudomonadati</taxon>
        <taxon>Pseudomonadota</taxon>
        <taxon>Gammaproteobacteria</taxon>
        <taxon>Cellvibrionales</taxon>
        <taxon>Cellvibrionaceae</taxon>
        <taxon>Cellvibrio</taxon>
    </lineage>
</organism>
<evidence type="ECO:0000256" key="2">
    <source>
        <dbReference type="ARBA" id="ARBA00022448"/>
    </source>
</evidence>
<keyword evidence="5 9" id="KW-0653">Protein transport</keyword>
<dbReference type="NCBIfam" id="TIGR01410">
    <property type="entry name" value="tatB"/>
    <property type="match status" value="1"/>
</dbReference>
<comment type="subcellular location">
    <subcellularLocation>
        <location evidence="9">Cell inner membrane</location>
        <topology evidence="9">Single-pass membrane protein</topology>
    </subcellularLocation>
    <subcellularLocation>
        <location evidence="1">Membrane</location>
        <topology evidence="1">Single-pass membrane protein</topology>
    </subcellularLocation>
</comment>
<feature type="region of interest" description="Disordered" evidence="10">
    <location>
        <begin position="72"/>
        <end position="161"/>
    </location>
</feature>
<dbReference type="GO" id="GO:0033281">
    <property type="term" value="C:TAT protein transport complex"/>
    <property type="evidence" value="ECO:0007669"/>
    <property type="project" value="UniProtKB-UniRule"/>
</dbReference>
<dbReference type="AlphaFoldDB" id="B3PK80"/>
<dbReference type="eggNOG" id="COG1826">
    <property type="taxonomic scope" value="Bacteria"/>
</dbReference>
<dbReference type="RefSeq" id="WP_012486405.1">
    <property type="nucleotide sequence ID" value="NC_010995.1"/>
</dbReference>
<sequence length="161" mass="18029">MFDIGFTELLLCLVVALVVIGPEQLPETVRTIGLWIGRLKRSLRETRSEIERQIGADDIRRQLHNEEIMRSLEETRRSMEEAIQQGEQQAQAALDPDEEARRQAQQRDYGAPEELPDHAHQTAAAHSTPIADNQQPAEASTPHQEQTASADAPPQPDPTKP</sequence>
<dbReference type="EMBL" id="CP000934">
    <property type="protein sequence ID" value="ACE83822.1"/>
    <property type="molecule type" value="Genomic_DNA"/>
</dbReference>
<evidence type="ECO:0000256" key="9">
    <source>
        <dbReference type="HAMAP-Rule" id="MF_00237"/>
    </source>
</evidence>
<gene>
    <name evidence="9" type="primary">tatB</name>
    <name evidence="11" type="ordered locus">CJA_0742</name>
</gene>
<feature type="compositionally biased region" description="Polar residues" evidence="10">
    <location>
        <begin position="130"/>
        <end position="149"/>
    </location>
</feature>
<evidence type="ECO:0000256" key="5">
    <source>
        <dbReference type="ARBA" id="ARBA00022927"/>
    </source>
</evidence>
<keyword evidence="9" id="KW-0997">Cell inner membrane</keyword>
<keyword evidence="4 9" id="KW-0812">Transmembrane</keyword>
<dbReference type="InterPro" id="IPR003369">
    <property type="entry name" value="TatA/B/E"/>
</dbReference>
<dbReference type="GO" id="GO:0043953">
    <property type="term" value="P:protein transport by the Tat complex"/>
    <property type="evidence" value="ECO:0007669"/>
    <property type="project" value="UniProtKB-UniRule"/>
</dbReference>
<keyword evidence="12" id="KW-1185">Reference proteome</keyword>
<dbReference type="GO" id="GO:0008320">
    <property type="term" value="F:protein transmembrane transporter activity"/>
    <property type="evidence" value="ECO:0007669"/>
    <property type="project" value="UniProtKB-UniRule"/>
</dbReference>
<evidence type="ECO:0000256" key="3">
    <source>
        <dbReference type="ARBA" id="ARBA00022475"/>
    </source>
</evidence>
<comment type="function">
    <text evidence="9">Part of the twin-arginine translocation (Tat) system that transports large folded proteins containing a characteristic twin-arginine motif in their signal peptide across membranes. Together with TatC, TatB is part of a receptor directly interacting with Tat signal peptides. TatB may form an oligomeric binding site that transiently accommodates folded Tat precursor proteins before their translocation.</text>
</comment>
<accession>B3PK80</accession>
<evidence type="ECO:0000256" key="7">
    <source>
        <dbReference type="ARBA" id="ARBA00023010"/>
    </source>
</evidence>
<keyword evidence="8 9" id="KW-0472">Membrane</keyword>
<name>B3PK80_CELJU</name>
<dbReference type="PRINTS" id="PR01506">
    <property type="entry name" value="TATBPROTEIN"/>
</dbReference>
<evidence type="ECO:0000256" key="1">
    <source>
        <dbReference type="ARBA" id="ARBA00004167"/>
    </source>
</evidence>
<comment type="similarity">
    <text evidence="9">Belongs to the TatB family.</text>
</comment>
<dbReference type="Proteomes" id="UP000001036">
    <property type="component" value="Chromosome"/>
</dbReference>
<keyword evidence="3 9" id="KW-1003">Cell membrane</keyword>
<reference evidence="11 12" key="1">
    <citation type="journal article" date="2008" name="J. Bacteriol.">
        <title>Insights into plant cell wall degradation from the genome sequence of the soil bacterium Cellvibrio japonicus.</title>
        <authorList>
            <person name="Deboy R.T."/>
            <person name="Mongodin E.F."/>
            <person name="Fouts D.E."/>
            <person name="Tailford L.E."/>
            <person name="Khouri H."/>
            <person name="Emerson J.B."/>
            <person name="Mohamoud Y."/>
            <person name="Watkins K."/>
            <person name="Henrissat B."/>
            <person name="Gilbert H.J."/>
            <person name="Nelson K.E."/>
        </authorList>
    </citation>
    <scope>NUCLEOTIDE SEQUENCE [LARGE SCALE GENOMIC DNA]</scope>
    <source>
        <strain evidence="11 12">Ueda107</strain>
    </source>
</reference>
<keyword evidence="7 9" id="KW-0811">Translocation</keyword>
<dbReference type="HOGENOM" id="CLU_086034_1_1_6"/>
<dbReference type="OrthoDB" id="9816005at2"/>
<evidence type="ECO:0000256" key="4">
    <source>
        <dbReference type="ARBA" id="ARBA00022692"/>
    </source>
</evidence>
<keyword evidence="6 9" id="KW-1133">Transmembrane helix</keyword>
<dbReference type="Pfam" id="PF02416">
    <property type="entry name" value="TatA_B_E"/>
    <property type="match status" value="1"/>
</dbReference>
<evidence type="ECO:0000256" key="6">
    <source>
        <dbReference type="ARBA" id="ARBA00022989"/>
    </source>
</evidence>
<dbReference type="KEGG" id="cja:CJA_0742"/>
<evidence type="ECO:0000256" key="8">
    <source>
        <dbReference type="ARBA" id="ARBA00023136"/>
    </source>
</evidence>